<protein>
    <submittedName>
        <fullName evidence="2">Uncharacterized protein</fullName>
    </submittedName>
</protein>
<proteinExistence type="predicted"/>
<feature type="region of interest" description="Disordered" evidence="1">
    <location>
        <begin position="66"/>
        <end position="98"/>
    </location>
</feature>
<dbReference type="EMBL" id="BGZK01000908">
    <property type="protein sequence ID" value="GBP64767.1"/>
    <property type="molecule type" value="Genomic_DNA"/>
</dbReference>
<feature type="region of interest" description="Disordered" evidence="1">
    <location>
        <begin position="19"/>
        <end position="40"/>
    </location>
</feature>
<evidence type="ECO:0000313" key="3">
    <source>
        <dbReference type="Proteomes" id="UP000299102"/>
    </source>
</evidence>
<accession>A0A4C1XRD4</accession>
<reference evidence="2 3" key="1">
    <citation type="journal article" date="2019" name="Commun. Biol.">
        <title>The bagworm genome reveals a unique fibroin gene that provides high tensile strength.</title>
        <authorList>
            <person name="Kono N."/>
            <person name="Nakamura H."/>
            <person name="Ohtoshi R."/>
            <person name="Tomita M."/>
            <person name="Numata K."/>
            <person name="Arakawa K."/>
        </authorList>
    </citation>
    <scope>NUCLEOTIDE SEQUENCE [LARGE SCALE GENOMIC DNA]</scope>
</reference>
<keyword evidence="3" id="KW-1185">Reference proteome</keyword>
<evidence type="ECO:0000313" key="2">
    <source>
        <dbReference type="EMBL" id="GBP64767.1"/>
    </source>
</evidence>
<organism evidence="2 3">
    <name type="scientific">Eumeta variegata</name>
    <name type="common">Bagworm moth</name>
    <name type="synonym">Eumeta japonica</name>
    <dbReference type="NCBI Taxonomy" id="151549"/>
    <lineage>
        <taxon>Eukaryota</taxon>
        <taxon>Metazoa</taxon>
        <taxon>Ecdysozoa</taxon>
        <taxon>Arthropoda</taxon>
        <taxon>Hexapoda</taxon>
        <taxon>Insecta</taxon>
        <taxon>Pterygota</taxon>
        <taxon>Neoptera</taxon>
        <taxon>Endopterygota</taxon>
        <taxon>Lepidoptera</taxon>
        <taxon>Glossata</taxon>
        <taxon>Ditrysia</taxon>
        <taxon>Tineoidea</taxon>
        <taxon>Psychidae</taxon>
        <taxon>Oiketicinae</taxon>
        <taxon>Eumeta</taxon>
    </lineage>
</organism>
<name>A0A4C1XRD4_EUMVA</name>
<dbReference type="Proteomes" id="UP000299102">
    <property type="component" value="Unassembled WGS sequence"/>
</dbReference>
<sequence>MRGVIYICSPSRAGGARPPVIAQGARLPGGGRGRRANASSSRPGNCWINLAFDYVSHATDNLTSVPNRNVPRSAEDHCSSAARQTNGAAEELATVRSS</sequence>
<comment type="caution">
    <text evidence="2">The sequence shown here is derived from an EMBL/GenBank/DDBJ whole genome shotgun (WGS) entry which is preliminary data.</text>
</comment>
<evidence type="ECO:0000256" key="1">
    <source>
        <dbReference type="SAM" id="MobiDB-lite"/>
    </source>
</evidence>
<gene>
    <name evidence="2" type="ORF">EVAR_14963_1</name>
</gene>
<dbReference type="AlphaFoldDB" id="A0A4C1XRD4"/>